<evidence type="ECO:0000313" key="4">
    <source>
        <dbReference type="Proteomes" id="UP001632038"/>
    </source>
</evidence>
<evidence type="ECO:0000256" key="1">
    <source>
        <dbReference type="SAM" id="MobiDB-lite"/>
    </source>
</evidence>
<keyword evidence="2" id="KW-1133">Transmembrane helix</keyword>
<feature type="compositionally biased region" description="Low complexity" evidence="1">
    <location>
        <begin position="35"/>
        <end position="49"/>
    </location>
</feature>
<dbReference type="AlphaFoldDB" id="A0ABD3E0L2"/>
<organism evidence="3 4">
    <name type="scientific">Castilleja foliolosa</name>
    <dbReference type="NCBI Taxonomy" id="1961234"/>
    <lineage>
        <taxon>Eukaryota</taxon>
        <taxon>Viridiplantae</taxon>
        <taxon>Streptophyta</taxon>
        <taxon>Embryophyta</taxon>
        <taxon>Tracheophyta</taxon>
        <taxon>Spermatophyta</taxon>
        <taxon>Magnoliopsida</taxon>
        <taxon>eudicotyledons</taxon>
        <taxon>Gunneridae</taxon>
        <taxon>Pentapetalae</taxon>
        <taxon>asterids</taxon>
        <taxon>lamiids</taxon>
        <taxon>Lamiales</taxon>
        <taxon>Orobanchaceae</taxon>
        <taxon>Pedicularideae</taxon>
        <taxon>Castillejinae</taxon>
        <taxon>Castilleja</taxon>
    </lineage>
</organism>
<feature type="transmembrane region" description="Helical" evidence="2">
    <location>
        <begin position="310"/>
        <end position="332"/>
    </location>
</feature>
<evidence type="ECO:0000313" key="3">
    <source>
        <dbReference type="EMBL" id="KAL3646616.1"/>
    </source>
</evidence>
<sequence length="343" mass="37777">MNNLRSISAKKHLDVLKLTEQFSSLKIQQLGWLPSSSSSASSSSSSSSSTNSCMDSPVYSVSKGILDRFSKKESQYSDLTRHVIERTRPEFMNIPTSIYDIATTMSSDFFLRLRFRFLPGQDSFITQNLCLPKTLENLIHFKNKLGLSQLSNVGLSPLSNVGLSSLSGLSPLSGLSSLAGKSPLPFSPLSNHSLKKKIAEKASAIYSRIWIEAITYHNGYYGRFLILVQLGLKCTVWYGFHPGDALSIPTDALLFHPIDSYDRFLYQPEIHVQPGFEKLTLIENDENILPKLAEAFTREKPLIDIKIPNASGSVCMSVGLGLAIVILLSLGINPSADLNEITA</sequence>
<feature type="region of interest" description="Disordered" evidence="1">
    <location>
        <begin position="33"/>
        <end position="55"/>
    </location>
</feature>
<comment type="caution">
    <text evidence="3">The sequence shown here is derived from an EMBL/GenBank/DDBJ whole genome shotgun (WGS) entry which is preliminary data.</text>
</comment>
<proteinExistence type="predicted"/>
<protein>
    <submittedName>
        <fullName evidence="3">Uncharacterized protein</fullName>
    </submittedName>
</protein>
<evidence type="ECO:0000256" key="2">
    <source>
        <dbReference type="SAM" id="Phobius"/>
    </source>
</evidence>
<keyword evidence="4" id="KW-1185">Reference proteome</keyword>
<accession>A0ABD3E0L2</accession>
<keyword evidence="2" id="KW-0472">Membrane</keyword>
<dbReference type="Proteomes" id="UP001632038">
    <property type="component" value="Unassembled WGS sequence"/>
</dbReference>
<keyword evidence="2" id="KW-0812">Transmembrane</keyword>
<reference evidence="4" key="1">
    <citation type="journal article" date="2024" name="IScience">
        <title>Strigolactones Initiate the Formation of Haustorium-like Structures in Castilleja.</title>
        <authorList>
            <person name="Buerger M."/>
            <person name="Peterson D."/>
            <person name="Chory J."/>
        </authorList>
    </citation>
    <scope>NUCLEOTIDE SEQUENCE [LARGE SCALE GENOMIC DNA]</scope>
</reference>
<gene>
    <name evidence="3" type="ORF">CASFOL_009583</name>
</gene>
<dbReference type="EMBL" id="JAVIJP010000012">
    <property type="protein sequence ID" value="KAL3646616.1"/>
    <property type="molecule type" value="Genomic_DNA"/>
</dbReference>
<name>A0ABD3E0L2_9LAMI</name>